<keyword evidence="4" id="KW-1185">Reference proteome</keyword>
<sequence length="172" mass="18765">MGVQVKSLRSGEAVVSTLFLALGVWVIYQTLTTFDDAGVAGGDALSDSALFPRIAACIMIFLALVNIIKVFFNRDLSSGEFDSEEHDKISPDHLIKGLLCVVVFVVYLLVLKSVGYDVATPVLMALLFYILGARWWSSCLLGLFSSIAMSLFFEQALDVILPVGIMGLNFNF</sequence>
<evidence type="ECO:0000259" key="2">
    <source>
        <dbReference type="Pfam" id="PF07331"/>
    </source>
</evidence>
<keyword evidence="1" id="KW-0812">Transmembrane</keyword>
<keyword evidence="1" id="KW-0472">Membrane</keyword>
<feature type="transmembrane region" description="Helical" evidence="1">
    <location>
        <begin position="93"/>
        <end position="110"/>
    </location>
</feature>
<gene>
    <name evidence="3" type="ORF">GCM10011348_28720</name>
</gene>
<organism evidence="3 4">
    <name type="scientific">Marinobacterium nitratireducens</name>
    <dbReference type="NCBI Taxonomy" id="518897"/>
    <lineage>
        <taxon>Bacteria</taxon>
        <taxon>Pseudomonadati</taxon>
        <taxon>Pseudomonadota</taxon>
        <taxon>Gammaproteobacteria</taxon>
        <taxon>Oceanospirillales</taxon>
        <taxon>Oceanospirillaceae</taxon>
        <taxon>Marinobacterium</taxon>
    </lineage>
</organism>
<feature type="transmembrane region" description="Helical" evidence="1">
    <location>
        <begin position="12"/>
        <end position="31"/>
    </location>
</feature>
<feature type="domain" description="DUF1468" evidence="2">
    <location>
        <begin position="14"/>
        <end position="162"/>
    </location>
</feature>
<dbReference type="EMBL" id="BMLT01000007">
    <property type="protein sequence ID" value="GGO83847.1"/>
    <property type="molecule type" value="Genomic_DNA"/>
</dbReference>
<accession>A0A918DU30</accession>
<feature type="transmembrane region" description="Helical" evidence="1">
    <location>
        <begin position="151"/>
        <end position="170"/>
    </location>
</feature>
<dbReference type="Pfam" id="PF07331">
    <property type="entry name" value="TctB"/>
    <property type="match status" value="1"/>
</dbReference>
<proteinExistence type="predicted"/>
<feature type="transmembrane region" description="Helical" evidence="1">
    <location>
        <begin position="122"/>
        <end position="144"/>
    </location>
</feature>
<dbReference type="Proteomes" id="UP000599578">
    <property type="component" value="Unassembled WGS sequence"/>
</dbReference>
<evidence type="ECO:0000313" key="4">
    <source>
        <dbReference type="Proteomes" id="UP000599578"/>
    </source>
</evidence>
<keyword evidence="1" id="KW-1133">Transmembrane helix</keyword>
<dbReference type="InterPro" id="IPR009936">
    <property type="entry name" value="DUF1468"/>
</dbReference>
<feature type="transmembrane region" description="Helical" evidence="1">
    <location>
        <begin position="51"/>
        <end position="72"/>
    </location>
</feature>
<reference evidence="3 4" key="1">
    <citation type="journal article" date="2014" name="Int. J. Syst. Evol. Microbiol.">
        <title>Complete genome sequence of Corynebacterium casei LMG S-19264T (=DSM 44701T), isolated from a smear-ripened cheese.</title>
        <authorList>
            <consortium name="US DOE Joint Genome Institute (JGI-PGF)"/>
            <person name="Walter F."/>
            <person name="Albersmeier A."/>
            <person name="Kalinowski J."/>
            <person name="Ruckert C."/>
        </authorList>
    </citation>
    <scope>NUCLEOTIDE SEQUENCE [LARGE SCALE GENOMIC DNA]</scope>
    <source>
        <strain evidence="3 4">CGMCC 1.7286</strain>
    </source>
</reference>
<dbReference type="AlphaFoldDB" id="A0A918DU30"/>
<evidence type="ECO:0000256" key="1">
    <source>
        <dbReference type="SAM" id="Phobius"/>
    </source>
</evidence>
<comment type="caution">
    <text evidence="3">The sequence shown here is derived from an EMBL/GenBank/DDBJ whole genome shotgun (WGS) entry which is preliminary data.</text>
</comment>
<protein>
    <recommendedName>
        <fullName evidence="2">DUF1468 domain-containing protein</fullName>
    </recommendedName>
</protein>
<evidence type="ECO:0000313" key="3">
    <source>
        <dbReference type="EMBL" id="GGO83847.1"/>
    </source>
</evidence>
<name>A0A918DU30_9GAMM</name>